<sequence length="144" mass="16187">MFDRILIVCVGNICRSPAAESLLKRLFPNKQINSAGIEAVAGRKADDLAIQVSLNNGFDIQNHKATKLTREMCASYDLILVMEKEHLTLLSHLAPEARGKAFLLGKWLSDVEIPDPYKKSREAFDHVYKLIEQSVHAWSSKIPQ</sequence>
<dbReference type="Proteomes" id="UP001169719">
    <property type="component" value="Unassembled WGS sequence"/>
</dbReference>
<evidence type="ECO:0000313" key="7">
    <source>
        <dbReference type="EMBL" id="MDN2481485.1"/>
    </source>
</evidence>
<feature type="domain" description="Phosphotyrosine protein phosphatase I" evidence="6">
    <location>
        <begin position="3"/>
        <end position="141"/>
    </location>
</feature>
<dbReference type="InterPro" id="IPR017867">
    <property type="entry name" value="Tyr_phospatase_low_mol_wt"/>
</dbReference>
<keyword evidence="4" id="KW-0904">Protein phosphatase</keyword>
<comment type="caution">
    <text evidence="7">The sequence shown here is derived from an EMBL/GenBank/DDBJ whole genome shotgun (WGS) entry which is preliminary data.</text>
</comment>
<reference evidence="7" key="1">
    <citation type="submission" date="2024-05" db="EMBL/GenBank/DDBJ databases">
        <title>Genome Sequences of Four Agar- Degrading Marine Bacteria.</title>
        <authorList>
            <person name="Phillips E.K."/>
            <person name="Shaffer J.C."/>
            <person name="Henson M.W."/>
            <person name="Temperton B."/>
            <person name="Thrash C.J."/>
            <person name="Martin M.O."/>
        </authorList>
    </citation>
    <scope>NUCLEOTIDE SEQUENCE</scope>
    <source>
        <strain evidence="7">EKP203</strain>
    </source>
</reference>
<name>A0ABT7Y0D6_9VIBR</name>
<evidence type="ECO:0000313" key="8">
    <source>
        <dbReference type="Proteomes" id="UP001169719"/>
    </source>
</evidence>
<dbReference type="EMBL" id="JAUEOZ010000001">
    <property type="protein sequence ID" value="MDN2481485.1"/>
    <property type="molecule type" value="Genomic_DNA"/>
</dbReference>
<dbReference type="EC" id="3.1.3.48" evidence="2"/>
<organism evidence="7 8">
    <name type="scientific">Vibrio agarivorans</name>
    <dbReference type="NCBI Taxonomy" id="153622"/>
    <lineage>
        <taxon>Bacteria</taxon>
        <taxon>Pseudomonadati</taxon>
        <taxon>Pseudomonadota</taxon>
        <taxon>Gammaproteobacteria</taxon>
        <taxon>Vibrionales</taxon>
        <taxon>Vibrionaceae</taxon>
        <taxon>Vibrio</taxon>
    </lineage>
</organism>
<dbReference type="SMART" id="SM00226">
    <property type="entry name" value="LMWPc"/>
    <property type="match status" value="1"/>
</dbReference>
<protein>
    <recommendedName>
        <fullName evidence="2">protein-tyrosine-phosphatase</fullName>
        <ecNumber evidence="2">3.1.3.48</ecNumber>
    </recommendedName>
</protein>
<dbReference type="PANTHER" id="PTHR11717:SF31">
    <property type="entry name" value="LOW MOLECULAR WEIGHT PROTEIN-TYROSINE-PHOSPHATASE ETP-RELATED"/>
    <property type="match status" value="1"/>
</dbReference>
<dbReference type="PANTHER" id="PTHR11717">
    <property type="entry name" value="LOW MOLECULAR WEIGHT PROTEIN TYROSINE PHOSPHATASE"/>
    <property type="match status" value="1"/>
</dbReference>
<dbReference type="InterPro" id="IPR023485">
    <property type="entry name" value="Ptyr_pPase"/>
</dbReference>
<keyword evidence="3" id="KW-0378">Hydrolase</keyword>
<dbReference type="RefSeq" id="WP_289961590.1">
    <property type="nucleotide sequence ID" value="NZ_JAUEOZ010000001.1"/>
</dbReference>
<dbReference type="InterPro" id="IPR050438">
    <property type="entry name" value="LMW_PTPase"/>
</dbReference>
<dbReference type="PRINTS" id="PR00719">
    <property type="entry name" value="LMWPTPASE"/>
</dbReference>
<evidence type="ECO:0000259" key="6">
    <source>
        <dbReference type="SMART" id="SM00226"/>
    </source>
</evidence>
<evidence type="ECO:0000256" key="2">
    <source>
        <dbReference type="ARBA" id="ARBA00013064"/>
    </source>
</evidence>
<dbReference type="CDD" id="cd16343">
    <property type="entry name" value="LMWPTP"/>
    <property type="match status" value="1"/>
</dbReference>
<dbReference type="Pfam" id="PF01451">
    <property type="entry name" value="LMWPc"/>
    <property type="match status" value="1"/>
</dbReference>
<gene>
    <name evidence="7" type="ORF">QWJ08_08770</name>
</gene>
<dbReference type="InterPro" id="IPR036196">
    <property type="entry name" value="Ptyr_pPase_sf"/>
</dbReference>
<evidence type="ECO:0000256" key="4">
    <source>
        <dbReference type="ARBA" id="ARBA00022912"/>
    </source>
</evidence>
<comment type="catalytic activity">
    <reaction evidence="5">
        <text>O-phospho-L-tyrosyl-[protein] + H2O = L-tyrosyl-[protein] + phosphate</text>
        <dbReference type="Rhea" id="RHEA:10684"/>
        <dbReference type="Rhea" id="RHEA-COMP:10136"/>
        <dbReference type="Rhea" id="RHEA-COMP:20101"/>
        <dbReference type="ChEBI" id="CHEBI:15377"/>
        <dbReference type="ChEBI" id="CHEBI:43474"/>
        <dbReference type="ChEBI" id="CHEBI:46858"/>
        <dbReference type="ChEBI" id="CHEBI:61978"/>
        <dbReference type="EC" id="3.1.3.48"/>
    </reaction>
</comment>
<evidence type="ECO:0000256" key="5">
    <source>
        <dbReference type="ARBA" id="ARBA00051722"/>
    </source>
</evidence>
<dbReference type="SUPFAM" id="SSF52788">
    <property type="entry name" value="Phosphotyrosine protein phosphatases I"/>
    <property type="match status" value="1"/>
</dbReference>
<dbReference type="Gene3D" id="3.40.50.2300">
    <property type="match status" value="1"/>
</dbReference>
<proteinExistence type="inferred from homology"/>
<evidence type="ECO:0000256" key="3">
    <source>
        <dbReference type="ARBA" id="ARBA00022801"/>
    </source>
</evidence>
<accession>A0ABT7Y0D6</accession>
<keyword evidence="8" id="KW-1185">Reference proteome</keyword>
<evidence type="ECO:0000256" key="1">
    <source>
        <dbReference type="ARBA" id="ARBA00011063"/>
    </source>
</evidence>
<comment type="similarity">
    <text evidence="1">Belongs to the low molecular weight phosphotyrosine protein phosphatase family.</text>
</comment>